<organism evidence="1 2">
    <name type="scientific">Anaplasma phagocytophilum str. Norway variant2</name>
    <dbReference type="NCBI Taxonomy" id="1392507"/>
    <lineage>
        <taxon>Bacteria</taxon>
        <taxon>Pseudomonadati</taxon>
        <taxon>Pseudomonadota</taxon>
        <taxon>Alphaproteobacteria</taxon>
        <taxon>Rickettsiales</taxon>
        <taxon>Anaplasmataceae</taxon>
        <taxon>Anaplasma</taxon>
        <taxon>phagocytophilum group</taxon>
    </lineage>
</organism>
<name>A0A161IJW9_ANAPH</name>
<proteinExistence type="predicted"/>
<gene>
    <name evidence="1" type="ORF">P029_02630</name>
</gene>
<reference evidence="1 2" key="1">
    <citation type="journal article" date="2013" name="Pathogens">
        <title>An Emerging Tick-Borne Disease of Humans Is Caused by a Subset of Strains with Conserved Genome Structure.</title>
        <authorList>
            <person name="Barbet A.F."/>
            <person name="Al-Khedery B."/>
            <person name="Stuen S."/>
            <person name="Granquist E.G."/>
            <person name="Felsheim R.F."/>
            <person name="Munderloh U.G."/>
        </authorList>
    </citation>
    <scope>NUCLEOTIDE SEQUENCE [LARGE SCALE GENOMIC DNA]</scope>
    <source>
        <strain evidence="1 2">Norway variant2</strain>
    </source>
</reference>
<evidence type="ECO:0000313" key="1">
    <source>
        <dbReference type="EMBL" id="ANC34265.1"/>
    </source>
</evidence>
<reference evidence="1 2" key="2">
    <citation type="journal article" date="2014" name="Pathogens">
        <title>Comparative Genomics Identifies a Potential Marker of Human-Virulent Anaplasma phagocytophilum.</title>
        <authorList>
            <person name="Al-Khedery B."/>
            <person name="Barbet A.F."/>
        </authorList>
    </citation>
    <scope>NUCLEOTIDE SEQUENCE [LARGE SCALE GENOMIC DNA]</scope>
    <source>
        <strain evidence="1 2">Norway variant2</strain>
    </source>
</reference>
<evidence type="ECO:0000313" key="2">
    <source>
        <dbReference type="Proteomes" id="UP000053801"/>
    </source>
</evidence>
<sequence>MMLLLGRLISLLLLLPKPRGKILFSLPMLLKFLTLRLIRRFVLVLMQKMQEIAVVAPHHIRKSLAAEAMIQRSVVVLVQSRRVIHLASLLGCWGYERERIGLLEDIMKAVLRMVLLIAMPKL</sequence>
<dbReference type="EMBL" id="CP015376">
    <property type="protein sequence ID" value="ANC34265.1"/>
    <property type="molecule type" value="Genomic_DNA"/>
</dbReference>
<accession>A0A161IJW9</accession>
<protein>
    <submittedName>
        <fullName evidence="1">Uncharacterized protein</fullName>
    </submittedName>
</protein>
<dbReference type="Proteomes" id="UP000053801">
    <property type="component" value="Chromosome"/>
</dbReference>
<dbReference type="AlphaFoldDB" id="A0A161IJW9"/>